<dbReference type="RefSeq" id="XP_018012846.1">
    <property type="nucleotide sequence ID" value="XM_018157357.1"/>
</dbReference>
<dbReference type="KEGG" id="hazt:108669915"/>
<sequence>MVRGNISKYPAAKQSLQMYSQEQSSLKSYSKTDVLGKCSLDVGISQQDFVTKLHLVVPCTNDNKSEDLLPQLSTLITNYKSFIIRQLHLDVLVSYEFIQSFIKLGEVQCISEGTLLGSHDCCALYPTGRLSLLLSHHTYHALGLEGSPVTNILRKPHHRYAVHINTLSPGFHPPRRGYERTLSCLRKLKMDFKVSWEPNSASVCPSSIAKYFSDLGYSVGPLISPTVRHTVLSKVPLPLISWQGKECLQQQLRLLGQENVTETPEARCDEHIETDADVLSFLEDVGCLLLDIKPKSSSGARGLAEQVLCLHCDGFFSAAAVRRILVNVRALHESPEMRCPWVCLSLHSHPETPFERRGTGKCHRNTTNSHQISSEKKDCGRASSGGLPCARASCDCGMVECDQHALGAGALLAVITADQDACWFRGGSAGIRHRYYTKTSNNK</sequence>
<evidence type="ECO:0000313" key="2">
    <source>
        <dbReference type="RefSeq" id="XP_018012846.1"/>
    </source>
</evidence>
<dbReference type="GO" id="GO:0004526">
    <property type="term" value="F:ribonuclease P activity"/>
    <property type="evidence" value="ECO:0007669"/>
    <property type="project" value="TreeGrafter"/>
</dbReference>
<dbReference type="Proteomes" id="UP000694843">
    <property type="component" value="Unplaced"/>
</dbReference>
<reference evidence="2" key="1">
    <citation type="submission" date="2025-08" db="UniProtKB">
        <authorList>
            <consortium name="RefSeq"/>
        </authorList>
    </citation>
    <scope>IDENTIFICATION</scope>
    <source>
        <tissue evidence="2">Whole organism</tissue>
    </source>
</reference>
<gene>
    <name evidence="2" type="primary">LOC108669915</name>
</gene>
<dbReference type="AlphaFoldDB" id="A0A8B7NHJ0"/>
<dbReference type="GO" id="GO:0001682">
    <property type="term" value="P:tRNA 5'-leader removal"/>
    <property type="evidence" value="ECO:0007669"/>
    <property type="project" value="InterPro"/>
</dbReference>
<dbReference type="GeneID" id="108669915"/>
<dbReference type="Pfam" id="PF08584">
    <property type="entry name" value="Ribonuc_P_40"/>
    <property type="match status" value="1"/>
</dbReference>
<dbReference type="GO" id="GO:0000447">
    <property type="term" value="P:endonucleolytic cleavage in ITS1 to separate SSU-rRNA from 5.8S rRNA and LSU-rRNA from tricistronic rRNA transcript (SSU-rRNA, 5.8S rRNA, LSU-rRNA)"/>
    <property type="evidence" value="ECO:0007669"/>
    <property type="project" value="TreeGrafter"/>
</dbReference>
<evidence type="ECO:0000313" key="1">
    <source>
        <dbReference type="Proteomes" id="UP000694843"/>
    </source>
</evidence>
<dbReference type="PANTHER" id="PTHR15396:SF1">
    <property type="entry name" value="RIBONUCLEASE P PROTEIN SUBUNIT P40"/>
    <property type="match status" value="1"/>
</dbReference>
<dbReference type="InterPro" id="IPR013893">
    <property type="entry name" value="RNase_P_Rpp40"/>
</dbReference>
<dbReference type="GO" id="GO:0030681">
    <property type="term" value="C:multimeric ribonuclease P complex"/>
    <property type="evidence" value="ECO:0007669"/>
    <property type="project" value="TreeGrafter"/>
</dbReference>
<protein>
    <submittedName>
        <fullName evidence="2">Ribonuclease P protein subunit p40</fullName>
    </submittedName>
</protein>
<keyword evidence="1" id="KW-1185">Reference proteome</keyword>
<dbReference type="OrthoDB" id="446759at2759"/>
<dbReference type="GO" id="GO:0000172">
    <property type="term" value="C:ribonuclease MRP complex"/>
    <property type="evidence" value="ECO:0007669"/>
    <property type="project" value="TreeGrafter"/>
</dbReference>
<proteinExistence type="predicted"/>
<name>A0A8B7NHJ0_HYAAZ</name>
<dbReference type="GO" id="GO:0000171">
    <property type="term" value="F:ribonuclease MRP activity"/>
    <property type="evidence" value="ECO:0007669"/>
    <property type="project" value="TreeGrafter"/>
</dbReference>
<dbReference type="PANTHER" id="PTHR15396">
    <property type="entry name" value="RIBONUCLEASE P PROTEIN SUBUNIT P40"/>
    <property type="match status" value="1"/>
</dbReference>
<organism evidence="1 2">
    <name type="scientific">Hyalella azteca</name>
    <name type="common">Amphipod</name>
    <dbReference type="NCBI Taxonomy" id="294128"/>
    <lineage>
        <taxon>Eukaryota</taxon>
        <taxon>Metazoa</taxon>
        <taxon>Ecdysozoa</taxon>
        <taxon>Arthropoda</taxon>
        <taxon>Crustacea</taxon>
        <taxon>Multicrustacea</taxon>
        <taxon>Malacostraca</taxon>
        <taxon>Eumalacostraca</taxon>
        <taxon>Peracarida</taxon>
        <taxon>Amphipoda</taxon>
        <taxon>Senticaudata</taxon>
        <taxon>Talitrida</taxon>
        <taxon>Talitroidea</taxon>
        <taxon>Hyalellidae</taxon>
        <taxon>Hyalella</taxon>
    </lineage>
</organism>
<accession>A0A8B7NHJ0</accession>